<dbReference type="SUPFAM" id="SSF56219">
    <property type="entry name" value="DNase I-like"/>
    <property type="match status" value="1"/>
</dbReference>
<feature type="domain" description="Endonuclease/exonuclease/phosphatase" evidence="1">
    <location>
        <begin position="9"/>
        <end position="279"/>
    </location>
</feature>
<name>A0ABV4CM61_9PSEU</name>
<organism evidence="2 3">
    <name type="scientific">Saccharopolyspora cebuensis</name>
    <dbReference type="NCBI Taxonomy" id="418759"/>
    <lineage>
        <taxon>Bacteria</taxon>
        <taxon>Bacillati</taxon>
        <taxon>Actinomycetota</taxon>
        <taxon>Actinomycetes</taxon>
        <taxon>Pseudonocardiales</taxon>
        <taxon>Pseudonocardiaceae</taxon>
        <taxon>Saccharopolyspora</taxon>
    </lineage>
</organism>
<evidence type="ECO:0000259" key="1">
    <source>
        <dbReference type="Pfam" id="PF03372"/>
    </source>
</evidence>
<keyword evidence="3" id="KW-1185">Reference proteome</keyword>
<protein>
    <submittedName>
        <fullName evidence="2">Endonuclease/exonuclease/phosphatase family protein</fullName>
    </submittedName>
</protein>
<keyword evidence="2" id="KW-0540">Nuclease</keyword>
<sequence length="292" mass="33098">MRPTLTVGTYNIESFTWRPGTGHHFGPALHHIARCTPTPPDVFALSEARYAGFDGQRPMWEFTNALSDMLPTGETYRPFWAPSPGRANPPLLLLNTAKVDVLRWWAPGEGGVRKWGFAETRPAGTSETTWISAIHWQGGLGRAEFEREAARLASHSQHSTLIAGDFNATSSWNGEVSLDWPRMTRERGEKHKLLQKARWSRLAGRWVLDTEQIDLLREVFDFWDFGERAGDPTVTTGEHGSGLRIDRIMASAPFPFTELLSYQVFREDELRTRRTISDHDYVHAEVQLGDQP</sequence>
<reference evidence="2 3" key="1">
    <citation type="submission" date="2024-08" db="EMBL/GenBank/DDBJ databases">
        <title>Genome mining of Saccharopolyspora cebuensis PGLac3 from Nigerian medicinal plant.</title>
        <authorList>
            <person name="Ezeobiora C.E."/>
            <person name="Igbokwe N.H."/>
            <person name="Amin D.H."/>
            <person name="Mendie U.E."/>
        </authorList>
    </citation>
    <scope>NUCLEOTIDE SEQUENCE [LARGE SCALE GENOMIC DNA]</scope>
    <source>
        <strain evidence="2 3">PGLac3</strain>
    </source>
</reference>
<dbReference type="InterPro" id="IPR005135">
    <property type="entry name" value="Endo/exonuclease/phosphatase"/>
</dbReference>
<dbReference type="RefSeq" id="WP_369775309.1">
    <property type="nucleotide sequence ID" value="NZ_JBGEHV010000050.1"/>
</dbReference>
<keyword evidence="2" id="KW-0378">Hydrolase</keyword>
<evidence type="ECO:0000313" key="3">
    <source>
        <dbReference type="Proteomes" id="UP001564626"/>
    </source>
</evidence>
<keyword evidence="2" id="KW-0255">Endonuclease</keyword>
<dbReference type="Pfam" id="PF03372">
    <property type="entry name" value="Exo_endo_phos"/>
    <property type="match status" value="1"/>
</dbReference>
<dbReference type="InterPro" id="IPR036691">
    <property type="entry name" value="Endo/exonu/phosph_ase_sf"/>
</dbReference>
<dbReference type="GO" id="GO:0004519">
    <property type="term" value="F:endonuclease activity"/>
    <property type="evidence" value="ECO:0007669"/>
    <property type="project" value="UniProtKB-KW"/>
</dbReference>
<dbReference type="Proteomes" id="UP001564626">
    <property type="component" value="Unassembled WGS sequence"/>
</dbReference>
<proteinExistence type="predicted"/>
<comment type="caution">
    <text evidence="2">The sequence shown here is derived from an EMBL/GenBank/DDBJ whole genome shotgun (WGS) entry which is preliminary data.</text>
</comment>
<dbReference type="Gene3D" id="3.60.10.10">
    <property type="entry name" value="Endonuclease/exonuclease/phosphatase"/>
    <property type="match status" value="1"/>
</dbReference>
<gene>
    <name evidence="2" type="ORF">AB8O55_22455</name>
</gene>
<accession>A0ABV4CM61</accession>
<dbReference type="EMBL" id="JBGEHV010000050">
    <property type="protein sequence ID" value="MEY8042184.1"/>
    <property type="molecule type" value="Genomic_DNA"/>
</dbReference>
<evidence type="ECO:0000313" key="2">
    <source>
        <dbReference type="EMBL" id="MEY8042184.1"/>
    </source>
</evidence>